<evidence type="ECO:0000256" key="1">
    <source>
        <dbReference type="SAM" id="MobiDB-lite"/>
    </source>
</evidence>
<comment type="caution">
    <text evidence="2">The sequence shown here is derived from an EMBL/GenBank/DDBJ whole genome shotgun (WGS) entry which is preliminary data.</text>
</comment>
<sequence length="291" mass="30655">MHTAGPHARTALRREAPCTVALLATEQDFAAMRRHSTFVFDDHHHYLAQTEGLLRVLAAQGTHVVLALFDPEEFAVYCADEGLDPDAPSTRARYTAEVAATGPLVHYHGQPLTEIAPLLLAAAHRRATWESAGALLAEAAACAHCSSREDPGASAFHRATLALARLLEAAGPGTHHLVCSVTADGAPLTSALHIDNSRDEELRLGEADALVLTTVLAAGLATGAPGGVVMRSIRPGARDTVRGWALHDGWLRPLTEAEVFNAYCTDAATGEPVAPEPGVDHRAGIPLAPPD</sequence>
<gene>
    <name evidence="2" type="ORF">GCM10010406_55210</name>
</gene>
<name>A0ABP6ABY2_9ACTN</name>
<dbReference type="Proteomes" id="UP001501358">
    <property type="component" value="Unassembled WGS sequence"/>
</dbReference>
<evidence type="ECO:0000313" key="3">
    <source>
        <dbReference type="Proteomes" id="UP001501358"/>
    </source>
</evidence>
<accession>A0ABP6ABY2</accession>
<reference evidence="3" key="1">
    <citation type="journal article" date="2019" name="Int. J. Syst. Evol. Microbiol.">
        <title>The Global Catalogue of Microorganisms (GCM) 10K type strain sequencing project: providing services to taxonomists for standard genome sequencing and annotation.</title>
        <authorList>
            <consortium name="The Broad Institute Genomics Platform"/>
            <consortium name="The Broad Institute Genome Sequencing Center for Infectious Disease"/>
            <person name="Wu L."/>
            <person name="Ma J."/>
        </authorList>
    </citation>
    <scope>NUCLEOTIDE SEQUENCE [LARGE SCALE GENOMIC DNA]</scope>
    <source>
        <strain evidence="3">JCM 6307</strain>
    </source>
</reference>
<dbReference type="EMBL" id="BAAATA010000063">
    <property type="protein sequence ID" value="GAA2512073.1"/>
    <property type="molecule type" value="Genomic_DNA"/>
</dbReference>
<feature type="region of interest" description="Disordered" evidence="1">
    <location>
        <begin position="270"/>
        <end position="291"/>
    </location>
</feature>
<proteinExistence type="predicted"/>
<protein>
    <submittedName>
        <fullName evidence="2">Uncharacterized protein</fullName>
    </submittedName>
</protein>
<organism evidence="2 3">
    <name type="scientific">Streptomyces thermolineatus</name>
    <dbReference type="NCBI Taxonomy" id="44033"/>
    <lineage>
        <taxon>Bacteria</taxon>
        <taxon>Bacillati</taxon>
        <taxon>Actinomycetota</taxon>
        <taxon>Actinomycetes</taxon>
        <taxon>Kitasatosporales</taxon>
        <taxon>Streptomycetaceae</taxon>
        <taxon>Streptomyces</taxon>
    </lineage>
</organism>
<keyword evidence="3" id="KW-1185">Reference proteome</keyword>
<evidence type="ECO:0000313" key="2">
    <source>
        <dbReference type="EMBL" id="GAA2512073.1"/>
    </source>
</evidence>
<dbReference type="RefSeq" id="WP_344386212.1">
    <property type="nucleotide sequence ID" value="NZ_BAAATA010000063.1"/>
</dbReference>